<dbReference type="AlphaFoldDB" id="A0A835I214"/>
<dbReference type="SUPFAM" id="SSF53756">
    <property type="entry name" value="UDP-Glycosyltransferase/glycogen phosphorylase"/>
    <property type="match status" value="1"/>
</dbReference>
<name>A0A835I214_9MAGN</name>
<dbReference type="Gene3D" id="3.40.50.2000">
    <property type="entry name" value="Glycogen Phosphorylase B"/>
    <property type="match status" value="2"/>
</dbReference>
<dbReference type="PANTHER" id="PTHR48049:SF57">
    <property type="entry name" value="UDP-GLYCOSYLTRANSFERASE 91C1-LIKE"/>
    <property type="match status" value="1"/>
</dbReference>
<dbReference type="OrthoDB" id="5835829at2759"/>
<dbReference type="InterPro" id="IPR050481">
    <property type="entry name" value="UDP-glycosyltransf_plant"/>
</dbReference>
<organism evidence="1 2">
    <name type="scientific">Coptis chinensis</name>
    <dbReference type="NCBI Taxonomy" id="261450"/>
    <lineage>
        <taxon>Eukaryota</taxon>
        <taxon>Viridiplantae</taxon>
        <taxon>Streptophyta</taxon>
        <taxon>Embryophyta</taxon>
        <taxon>Tracheophyta</taxon>
        <taxon>Spermatophyta</taxon>
        <taxon>Magnoliopsida</taxon>
        <taxon>Ranunculales</taxon>
        <taxon>Ranunculaceae</taxon>
        <taxon>Coptidoideae</taxon>
        <taxon>Coptis</taxon>
    </lineage>
</organism>
<proteinExistence type="predicted"/>
<evidence type="ECO:0000313" key="1">
    <source>
        <dbReference type="EMBL" id="KAF9608642.1"/>
    </source>
</evidence>
<protein>
    <submittedName>
        <fullName evidence="1">Uncharacterized protein</fullName>
    </submittedName>
</protein>
<dbReference type="Proteomes" id="UP000631114">
    <property type="component" value="Unassembled WGS sequence"/>
</dbReference>
<gene>
    <name evidence="1" type="ORF">IFM89_010426</name>
</gene>
<dbReference type="GO" id="GO:0035251">
    <property type="term" value="F:UDP-glucosyltransferase activity"/>
    <property type="evidence" value="ECO:0007669"/>
    <property type="project" value="InterPro"/>
</dbReference>
<evidence type="ECO:0000313" key="2">
    <source>
        <dbReference type="Proteomes" id="UP000631114"/>
    </source>
</evidence>
<accession>A0A835I214</accession>
<keyword evidence="2" id="KW-1185">Reference proteome</keyword>
<dbReference type="EMBL" id="JADFTS010000004">
    <property type="protein sequence ID" value="KAF9608642.1"/>
    <property type="molecule type" value="Genomic_DNA"/>
</dbReference>
<comment type="caution">
    <text evidence="1">The sequence shown here is derived from an EMBL/GenBank/DDBJ whole genome shotgun (WGS) entry which is preliminary data.</text>
</comment>
<dbReference type="PANTHER" id="PTHR48049">
    <property type="entry name" value="GLYCOSYLTRANSFERASE"/>
    <property type="match status" value="1"/>
</dbReference>
<sequence length="213" mass="24110">MLNACQAVAMRTCKEYEGEYFDVATKVYRQAVIPVGLIPPVLVEKDRDNVEGHSSGEIFNWLDLQKNRSVVYVAFGSEAKLDRDQVFQIAHGLELADLPFLWALRKPMWAIDDDDALPSETLQHGHTLVVLPLVIDQGLNARLLVEKGLAVEVERTDDGKFNGEDIAKALRMAMVSNEGEDLRLRARDMKSIFSDQGLHYDHYMRGFVNYLKS</sequence>
<reference evidence="1 2" key="1">
    <citation type="submission" date="2020-10" db="EMBL/GenBank/DDBJ databases">
        <title>The Coptis chinensis genome and diversification of protoberbering-type alkaloids.</title>
        <authorList>
            <person name="Wang B."/>
            <person name="Shu S."/>
            <person name="Song C."/>
            <person name="Liu Y."/>
        </authorList>
    </citation>
    <scope>NUCLEOTIDE SEQUENCE [LARGE SCALE GENOMIC DNA]</scope>
    <source>
        <strain evidence="1">HL-2020</strain>
        <tissue evidence="1">Leaf</tissue>
    </source>
</reference>